<dbReference type="Gene3D" id="2.160.10.10">
    <property type="entry name" value="Hexapeptide repeat proteins"/>
    <property type="match status" value="1"/>
</dbReference>
<dbReference type="VEuPathDB" id="FungiDB:T551_01581"/>
<comment type="caution">
    <text evidence="10">The sequence shown here is derived from an EMBL/GenBank/DDBJ whole genome shotgun (WGS) entry which is preliminary data.</text>
</comment>
<dbReference type="AlphaFoldDB" id="A0A0W4ZRQ0"/>
<dbReference type="Pfam" id="PF00483">
    <property type="entry name" value="NTP_transferase"/>
    <property type="match status" value="1"/>
</dbReference>
<evidence type="ECO:0000256" key="5">
    <source>
        <dbReference type="ARBA" id="ARBA00044144"/>
    </source>
</evidence>
<dbReference type="Pfam" id="PF02020">
    <property type="entry name" value="W2"/>
    <property type="match status" value="1"/>
</dbReference>
<evidence type="ECO:0000256" key="6">
    <source>
        <dbReference type="ARBA" id="ARBA00044345"/>
    </source>
</evidence>
<dbReference type="Gene3D" id="1.25.40.180">
    <property type="match status" value="1"/>
</dbReference>
<dbReference type="Gene3D" id="3.90.550.10">
    <property type="entry name" value="Spore Coat Polysaccharide Biosynthesis Protein SpsA, Chain A"/>
    <property type="match status" value="1"/>
</dbReference>
<dbReference type="GO" id="GO:0031369">
    <property type="term" value="F:translation initiation factor binding"/>
    <property type="evidence" value="ECO:0007669"/>
    <property type="project" value="InterPro"/>
</dbReference>
<dbReference type="Proteomes" id="UP000053447">
    <property type="component" value="Unassembled WGS sequence"/>
</dbReference>
<dbReference type="SMART" id="SM00515">
    <property type="entry name" value="eIF5C"/>
    <property type="match status" value="1"/>
</dbReference>
<dbReference type="InterPro" id="IPR056764">
    <property type="entry name" value="LbH_EIF2B3/5"/>
</dbReference>
<dbReference type="Pfam" id="PF25084">
    <property type="entry name" value="LbH_EIF2B"/>
    <property type="match status" value="1"/>
</dbReference>
<evidence type="ECO:0000256" key="8">
    <source>
        <dbReference type="SAM" id="MobiDB-lite"/>
    </source>
</evidence>
<dbReference type="GO" id="GO:0005085">
    <property type="term" value="F:guanyl-nucleotide exchange factor activity"/>
    <property type="evidence" value="ECO:0007669"/>
    <property type="project" value="EnsemblFungi"/>
</dbReference>
<keyword evidence="4" id="KW-0396">Initiation factor</keyword>
<dbReference type="GO" id="GO:0003743">
    <property type="term" value="F:translation initiation factor activity"/>
    <property type="evidence" value="ECO:0007669"/>
    <property type="project" value="EnsemblFungi"/>
</dbReference>
<dbReference type="GO" id="GO:0006446">
    <property type="term" value="P:regulation of translational initiation"/>
    <property type="evidence" value="ECO:0007669"/>
    <property type="project" value="EnsemblFungi"/>
</dbReference>
<dbReference type="CDD" id="cd04197">
    <property type="entry name" value="eIF-2B_epsilon_N"/>
    <property type="match status" value="1"/>
</dbReference>
<keyword evidence="3" id="KW-0963">Cytoplasm</keyword>
<dbReference type="InterPro" id="IPR005835">
    <property type="entry name" value="NTP_transferase_dom"/>
</dbReference>
<comment type="subunit">
    <text evidence="7">Component of the translation initiation factor 2B (eIF2B) complex which is a heterodecamer of two sets of five different subunits: alpha, beta, gamma, delta and epsilon. Subunits alpha, beta and delta comprise a regulatory subcomplex and subunits epsilon and gamma comprise a catalytic subcomplex. Within the complex, the hexameric regulatory complex resides at the center, with the two heterodimeric catalytic subcomplexes bound on opposite sides.</text>
</comment>
<dbReference type="GO" id="GO:0002183">
    <property type="term" value="P:cytoplasmic translational initiation"/>
    <property type="evidence" value="ECO:0007669"/>
    <property type="project" value="EnsemblFungi"/>
</dbReference>
<dbReference type="SUPFAM" id="SSF53448">
    <property type="entry name" value="Nucleotide-diphospho-sugar transferases"/>
    <property type="match status" value="1"/>
</dbReference>
<dbReference type="STRING" id="1408657.A0A0W4ZRQ0"/>
<sequence>MAKSIKNINNKLEGPKHVLKAIILADSYSNQFKPLTLEKPRCLLLLANVPLIEYTFEFLALGGVEEVYVFCHAHAQKIKEYIEQSKWNQPASPFSVHTIISSESLSPGDALREMDTRKLIESDFILINGDVVSNVPLKKMLMEHDTRRQINKNAIMTMLVRKANPFHRTRFLSMSETSVFAIEANTLRCLHYEPIQIKPRTKFVSIESKIFNDHAKIEIRNDLIDCNVDICSPEVPALFTENFDYQDIRRDFVHGILTSDLLGKTIYCYIAEDNYAACVQSLQSYSIITRDIICRWAYPYVPDSNLLPGQSYEYLRRHIYKDENVILPRSVSLGSKIIIGSETKLFENTTITNSTIGKNCIIGNDVIIENSYIWDNVVINNGCKITGSIIADDVILGKKSIIQDGAIISFGVKISDEIVISGDLRLTNFPPEKDLKDDTLKLTDHTIVGIEGKGYIYNDSESSNEDSESETKTTNFSSLIYNMEKITISDTSLSSIPSEEFEQPQRRSSATMTTMSDESDAVNEYFYREALSGLEQAFDENHAIENVILEIHSLRMSTNVSYSEVRNIIIMAFLNQILKLLSQGGKSVEEIVQQYIKKWILLLEKMTFTDEDREEALLALQELCSKQIEYMKSFPSLLKLFYIENIVEEDHIYTWFNNPKAKEGSLEKKRLYKIGAKFVTWLQNAEETSD</sequence>
<comment type="similarity">
    <text evidence="2">Belongs to the eIF-2B gamma/epsilon subunits family.</text>
</comment>
<gene>
    <name evidence="10" type="ORF">T551_01581</name>
</gene>
<accession>A0A0W4ZRQ0</accession>
<dbReference type="RefSeq" id="XP_018230019.1">
    <property type="nucleotide sequence ID" value="XM_018373844.1"/>
</dbReference>
<dbReference type="EMBL" id="LFWA01000006">
    <property type="protein sequence ID" value="KTW31029.1"/>
    <property type="molecule type" value="Genomic_DNA"/>
</dbReference>
<evidence type="ECO:0000313" key="11">
    <source>
        <dbReference type="Proteomes" id="UP000053447"/>
    </source>
</evidence>
<protein>
    <recommendedName>
        <fullName evidence="5">Translation initiation factor eIF2B subunit epsilon</fullName>
    </recommendedName>
    <alternativeName>
        <fullName evidence="6">eIF2B GDP-GTP exchange factor subunit epsilon</fullName>
    </alternativeName>
</protein>
<keyword evidence="4" id="KW-0648">Protein biosynthesis</keyword>
<feature type="compositionally biased region" description="Polar residues" evidence="8">
    <location>
        <begin position="506"/>
        <end position="515"/>
    </location>
</feature>
<dbReference type="PANTHER" id="PTHR45887">
    <property type="entry name" value="TRANSLATION INITIATION FACTOR EIF-2B SUBUNIT EPSILON"/>
    <property type="match status" value="1"/>
</dbReference>
<reference evidence="11" key="1">
    <citation type="journal article" date="2016" name="Nat. Commun.">
        <title>Genome analysis of three Pneumocystis species reveals adaptation mechanisms to life exclusively in mammalian hosts.</title>
        <authorList>
            <person name="Ma L."/>
            <person name="Chen Z."/>
            <person name="Huang D.W."/>
            <person name="Kutty G."/>
            <person name="Ishihara M."/>
            <person name="Wang H."/>
            <person name="Abouelleil A."/>
            <person name="Bishop L."/>
            <person name="Davey E."/>
            <person name="Deng R."/>
            <person name="Deng X."/>
            <person name="Fan L."/>
            <person name="Fantoni G."/>
            <person name="Fitzgerald M."/>
            <person name="Gogineni E."/>
            <person name="Goldberg J.M."/>
            <person name="Handley G."/>
            <person name="Hu X."/>
            <person name="Huber C."/>
            <person name="Jiao X."/>
            <person name="Jones K."/>
            <person name="Levin J.Z."/>
            <person name="Liu Y."/>
            <person name="Macdonald P."/>
            <person name="Melnikov A."/>
            <person name="Raley C."/>
            <person name="Sassi M."/>
            <person name="Sherman B.T."/>
            <person name="Song X."/>
            <person name="Sykes S."/>
            <person name="Tran B."/>
            <person name="Walsh L."/>
            <person name="Xia Y."/>
            <person name="Yang J."/>
            <person name="Young S."/>
            <person name="Zeng Q."/>
            <person name="Zheng X."/>
            <person name="Stephens R."/>
            <person name="Nusbaum C."/>
            <person name="Birren B.W."/>
            <person name="Azadi P."/>
            <person name="Lempicki R.A."/>
            <person name="Cuomo C.A."/>
            <person name="Kovacs J.A."/>
        </authorList>
    </citation>
    <scope>NUCLEOTIDE SEQUENCE [LARGE SCALE GENOMIC DNA]</scope>
    <source>
        <strain evidence="11">RU7</strain>
    </source>
</reference>
<dbReference type="PANTHER" id="PTHR45887:SF1">
    <property type="entry name" value="TRANSLATION INITIATION FACTOR EIF-2B SUBUNIT EPSILON"/>
    <property type="match status" value="1"/>
</dbReference>
<dbReference type="InterPro" id="IPR051956">
    <property type="entry name" value="eIF2B_epsilon"/>
</dbReference>
<dbReference type="SUPFAM" id="SSF48371">
    <property type="entry name" value="ARM repeat"/>
    <property type="match status" value="1"/>
</dbReference>
<dbReference type="CDD" id="cd11558">
    <property type="entry name" value="W2_eIF2B_epsilon"/>
    <property type="match status" value="1"/>
</dbReference>
<dbReference type="PROSITE" id="PS51363">
    <property type="entry name" value="W2"/>
    <property type="match status" value="1"/>
</dbReference>
<feature type="domain" description="W2" evidence="9">
    <location>
        <begin position="520"/>
        <end position="690"/>
    </location>
</feature>
<comment type="subcellular location">
    <subcellularLocation>
        <location evidence="1">Cytoplasm</location>
        <location evidence="1">Cytosol</location>
    </subcellularLocation>
</comment>
<feature type="region of interest" description="Disordered" evidence="8">
    <location>
        <begin position="496"/>
        <end position="515"/>
    </location>
</feature>
<evidence type="ECO:0000259" key="9">
    <source>
        <dbReference type="PROSITE" id="PS51363"/>
    </source>
</evidence>
<dbReference type="InterPro" id="IPR003307">
    <property type="entry name" value="W2_domain"/>
</dbReference>
<evidence type="ECO:0000256" key="3">
    <source>
        <dbReference type="ARBA" id="ARBA00022490"/>
    </source>
</evidence>
<evidence type="ECO:0000256" key="2">
    <source>
        <dbReference type="ARBA" id="ARBA00007878"/>
    </source>
</evidence>
<name>A0A0W4ZRQ0_PNEJ7</name>
<dbReference type="FunFam" id="3.90.550.10:FF:000066">
    <property type="entry name" value="Translation initiation factor eIF-2B subunit epsilon"/>
    <property type="match status" value="1"/>
</dbReference>
<dbReference type="InterPro" id="IPR035543">
    <property type="entry name" value="eIF-2B_epsilon_N"/>
</dbReference>
<dbReference type="InterPro" id="IPR029044">
    <property type="entry name" value="Nucleotide-diphossugar_trans"/>
</dbReference>
<dbReference type="OrthoDB" id="424572at2759"/>
<evidence type="ECO:0000313" key="10">
    <source>
        <dbReference type="EMBL" id="KTW31029.1"/>
    </source>
</evidence>
<evidence type="ECO:0000256" key="7">
    <source>
        <dbReference type="ARBA" id="ARBA00046432"/>
    </source>
</evidence>
<dbReference type="InterPro" id="IPR016024">
    <property type="entry name" value="ARM-type_fold"/>
</dbReference>
<organism evidence="10 11">
    <name type="scientific">Pneumocystis jirovecii (strain RU7)</name>
    <name type="common">Human pneumocystis pneumonia agent</name>
    <dbReference type="NCBI Taxonomy" id="1408657"/>
    <lineage>
        <taxon>Eukaryota</taxon>
        <taxon>Fungi</taxon>
        <taxon>Dikarya</taxon>
        <taxon>Ascomycota</taxon>
        <taxon>Taphrinomycotina</taxon>
        <taxon>Pneumocystomycetes</taxon>
        <taxon>Pneumocystaceae</taxon>
        <taxon>Pneumocystis</taxon>
    </lineage>
</organism>
<evidence type="ECO:0000256" key="4">
    <source>
        <dbReference type="ARBA" id="ARBA00022540"/>
    </source>
</evidence>
<dbReference type="CDD" id="cd05787">
    <property type="entry name" value="LbH_eIF2B_epsilon"/>
    <property type="match status" value="1"/>
</dbReference>
<dbReference type="InterPro" id="IPR044123">
    <property type="entry name" value="W2_eIF2B_epsilon"/>
</dbReference>
<keyword evidence="11" id="KW-1185">Reference proteome</keyword>
<proteinExistence type="inferred from homology"/>
<evidence type="ECO:0000256" key="1">
    <source>
        <dbReference type="ARBA" id="ARBA00004514"/>
    </source>
</evidence>
<dbReference type="GO" id="GO:0005851">
    <property type="term" value="C:eukaryotic translation initiation factor 2B complex"/>
    <property type="evidence" value="ECO:0007669"/>
    <property type="project" value="EnsemblFungi"/>
</dbReference>
<dbReference type="GO" id="GO:0005829">
    <property type="term" value="C:cytosol"/>
    <property type="evidence" value="ECO:0007669"/>
    <property type="project" value="UniProtKB-SubCell"/>
</dbReference>
<dbReference type="GeneID" id="28940099"/>